<organism evidence="1 2">
    <name type="scientific">Strongylus vulgaris</name>
    <name type="common">Blood worm</name>
    <dbReference type="NCBI Taxonomy" id="40348"/>
    <lineage>
        <taxon>Eukaryota</taxon>
        <taxon>Metazoa</taxon>
        <taxon>Ecdysozoa</taxon>
        <taxon>Nematoda</taxon>
        <taxon>Chromadorea</taxon>
        <taxon>Rhabditida</taxon>
        <taxon>Rhabditina</taxon>
        <taxon>Rhabditomorpha</taxon>
        <taxon>Strongyloidea</taxon>
        <taxon>Strongylidae</taxon>
        <taxon>Strongylus</taxon>
    </lineage>
</organism>
<evidence type="ECO:0000313" key="2">
    <source>
        <dbReference type="Proteomes" id="UP000270094"/>
    </source>
</evidence>
<dbReference type="AlphaFoldDB" id="A0A3P7JAF1"/>
<dbReference type="Proteomes" id="UP000270094">
    <property type="component" value="Unassembled WGS sequence"/>
</dbReference>
<proteinExistence type="predicted"/>
<evidence type="ECO:0000313" key="1">
    <source>
        <dbReference type="EMBL" id="VDM82500.1"/>
    </source>
</evidence>
<evidence type="ECO:0008006" key="3">
    <source>
        <dbReference type="Google" id="ProtNLM"/>
    </source>
</evidence>
<reference evidence="1 2" key="1">
    <citation type="submission" date="2018-11" db="EMBL/GenBank/DDBJ databases">
        <authorList>
            <consortium name="Pathogen Informatics"/>
        </authorList>
    </citation>
    <scope>NUCLEOTIDE SEQUENCE [LARGE SCALE GENOMIC DNA]</scope>
</reference>
<accession>A0A3P7JAF1</accession>
<sequence length="123" mass="14037">MSHTLKIFERVLERRLRAIIELPSNQCGFVKGVIWWALRKHMVPEVYIPWIKMIYHGATSQVRTAAGQFKPFRIDRRASVIGAFSSTLHHSNGCNDGRSQATASLDSPVCRRYGVDGRKQKKI</sequence>
<protein>
    <recommendedName>
        <fullName evidence="3">Reverse transcriptase domain-containing protein</fullName>
    </recommendedName>
</protein>
<keyword evidence="2" id="KW-1185">Reference proteome</keyword>
<dbReference type="OrthoDB" id="5836144at2759"/>
<dbReference type="EMBL" id="UYYB01117968">
    <property type="protein sequence ID" value="VDM82500.1"/>
    <property type="molecule type" value="Genomic_DNA"/>
</dbReference>
<name>A0A3P7JAF1_STRVU</name>
<gene>
    <name evidence="1" type="ORF">SVUK_LOCUS17498</name>
</gene>